<reference evidence="3" key="1">
    <citation type="submission" date="2021-03" db="EMBL/GenBank/DDBJ databases">
        <title>Comparative genomics and phylogenomic investigation of the class Geoglossomycetes provide insights into ecological specialization and systematics.</title>
        <authorList>
            <person name="Melie T."/>
            <person name="Pirro S."/>
            <person name="Miller A.N."/>
            <person name="Quandt A."/>
        </authorList>
    </citation>
    <scope>NUCLEOTIDE SEQUENCE</scope>
    <source>
        <strain evidence="3">GBOQ0MN5Z8</strain>
    </source>
</reference>
<dbReference type="EMBL" id="JAGHQL010000015">
    <property type="protein sequence ID" value="KAH0544697.1"/>
    <property type="molecule type" value="Genomic_DNA"/>
</dbReference>
<gene>
    <name evidence="3" type="ORF">FGG08_001202</name>
</gene>
<protein>
    <recommendedName>
        <fullName evidence="5">Gpi anchored protein</fullName>
    </recommendedName>
</protein>
<dbReference type="PANTHER" id="PTHR39599:SF2">
    <property type="entry name" value="ANCHORED PROTEIN, PUTATIVE (AFU_ORTHOLOGUE AFUA_1G09650)-RELATED"/>
    <property type="match status" value="1"/>
</dbReference>
<dbReference type="AlphaFoldDB" id="A0A9P8I8S0"/>
<evidence type="ECO:0000313" key="4">
    <source>
        <dbReference type="Proteomes" id="UP000698800"/>
    </source>
</evidence>
<comment type="caution">
    <text evidence="3">The sequence shown here is derived from an EMBL/GenBank/DDBJ whole genome shotgun (WGS) entry which is preliminary data.</text>
</comment>
<feature type="chain" id="PRO_5040137984" description="Gpi anchored protein" evidence="2">
    <location>
        <begin position="27"/>
        <end position="306"/>
    </location>
</feature>
<dbReference type="Proteomes" id="UP000698800">
    <property type="component" value="Unassembled WGS sequence"/>
</dbReference>
<organism evidence="3 4">
    <name type="scientific">Glutinoglossum americanum</name>
    <dbReference type="NCBI Taxonomy" id="1670608"/>
    <lineage>
        <taxon>Eukaryota</taxon>
        <taxon>Fungi</taxon>
        <taxon>Dikarya</taxon>
        <taxon>Ascomycota</taxon>
        <taxon>Pezizomycotina</taxon>
        <taxon>Geoglossomycetes</taxon>
        <taxon>Geoglossales</taxon>
        <taxon>Geoglossaceae</taxon>
        <taxon>Glutinoglossum</taxon>
    </lineage>
</organism>
<proteinExistence type="predicted"/>
<feature type="region of interest" description="Disordered" evidence="1">
    <location>
        <begin position="61"/>
        <end position="80"/>
    </location>
</feature>
<feature type="compositionally biased region" description="Low complexity" evidence="1">
    <location>
        <begin position="258"/>
        <end position="273"/>
    </location>
</feature>
<dbReference type="OrthoDB" id="2426396at2759"/>
<evidence type="ECO:0000256" key="2">
    <source>
        <dbReference type="SAM" id="SignalP"/>
    </source>
</evidence>
<keyword evidence="4" id="KW-1185">Reference proteome</keyword>
<evidence type="ECO:0000313" key="3">
    <source>
        <dbReference type="EMBL" id="KAH0544697.1"/>
    </source>
</evidence>
<evidence type="ECO:0008006" key="5">
    <source>
        <dbReference type="Google" id="ProtNLM"/>
    </source>
</evidence>
<feature type="compositionally biased region" description="Polar residues" evidence="1">
    <location>
        <begin position="64"/>
        <end position="73"/>
    </location>
</feature>
<feature type="compositionally biased region" description="Pro residues" evidence="1">
    <location>
        <begin position="274"/>
        <end position="306"/>
    </location>
</feature>
<dbReference type="PANTHER" id="PTHR39599">
    <property type="entry name" value="GPI-ANCHORED PROTEIN (EUROFUNG)-RELATED-RELATED"/>
    <property type="match status" value="1"/>
</dbReference>
<keyword evidence="2" id="KW-0732">Signal</keyword>
<accession>A0A9P8I8S0</accession>
<feature type="region of interest" description="Disordered" evidence="1">
    <location>
        <begin position="255"/>
        <end position="306"/>
    </location>
</feature>
<feature type="signal peptide" evidence="2">
    <location>
        <begin position="1"/>
        <end position="26"/>
    </location>
</feature>
<evidence type="ECO:0000256" key="1">
    <source>
        <dbReference type="SAM" id="MobiDB-lite"/>
    </source>
</evidence>
<sequence>MRKPRFFAPALLPLLSIALNAPDALSAETDQFANRWPYDLPVDAKFWPEDEPFHRRDLAGFGAQPQTQTQSRTPVGVKKMSGDEGEKFYLGYWVFDGMGDEEPSVQSPLENTRILRPRGEDDEELYASASIPHNPPFLLHAPHHNEENQSPLHHPRSPASAALLALQNRAFKCPGGTADCSSIGRPNTCCANGEVCQIIPNTGLGDVGCCPVGKGCSGDLKNCDLGFTKCSDDLGGGCCIPDYVCVSIGSPSSPAPHPSSAVAVAPTASAAPQIAPPAPAPPPRPPPPSAPPSGPPPAESNPPSPA</sequence>
<name>A0A9P8I8S0_9PEZI</name>